<evidence type="ECO:0000256" key="2">
    <source>
        <dbReference type="ARBA" id="ARBA00004613"/>
    </source>
</evidence>
<dbReference type="InterPro" id="IPR016090">
    <property type="entry name" value="PLA2-like_dom"/>
</dbReference>
<comment type="caution">
    <text evidence="16">The sequence shown here is derived from an EMBL/GenBank/DDBJ whole genome shotgun (WGS) entry which is preliminary data.</text>
</comment>
<keyword evidence="11" id="KW-1015">Disulfide bond</keyword>
<evidence type="ECO:0000256" key="1">
    <source>
        <dbReference type="ARBA" id="ARBA00001913"/>
    </source>
</evidence>
<evidence type="ECO:0000256" key="3">
    <source>
        <dbReference type="ARBA" id="ARBA00013278"/>
    </source>
</evidence>
<keyword evidence="14" id="KW-0732">Signal</keyword>
<dbReference type="EMBL" id="JAVRJZ010000013">
    <property type="protein sequence ID" value="KAK2714552.1"/>
    <property type="molecule type" value="Genomic_DNA"/>
</dbReference>
<dbReference type="FunFam" id="1.20.90.10:FF:000002">
    <property type="entry name" value="Phospholipase A2 group III"/>
    <property type="match status" value="1"/>
</dbReference>
<feature type="signal peptide" evidence="14">
    <location>
        <begin position="1"/>
        <end position="19"/>
    </location>
</feature>
<evidence type="ECO:0000256" key="12">
    <source>
        <dbReference type="ARBA" id="ARBA00029903"/>
    </source>
</evidence>
<dbReference type="SUPFAM" id="SSF48619">
    <property type="entry name" value="Phospholipase A2, PLA2"/>
    <property type="match status" value="1"/>
</dbReference>
<dbReference type="PROSITE" id="PS00118">
    <property type="entry name" value="PA2_HIS"/>
    <property type="match status" value="1"/>
</dbReference>
<gene>
    <name evidence="16" type="ORF">QYM36_008942</name>
</gene>
<proteinExistence type="predicted"/>
<evidence type="ECO:0000259" key="15">
    <source>
        <dbReference type="Pfam" id="PF05826"/>
    </source>
</evidence>
<feature type="chain" id="PRO_5041643947" description="Phospholipase A2" evidence="14">
    <location>
        <begin position="20"/>
        <end position="600"/>
    </location>
</feature>
<keyword evidence="6" id="KW-0479">Metal-binding</keyword>
<evidence type="ECO:0000256" key="6">
    <source>
        <dbReference type="ARBA" id="ARBA00022723"/>
    </source>
</evidence>
<dbReference type="GO" id="GO:0005576">
    <property type="term" value="C:extracellular region"/>
    <property type="evidence" value="ECO:0007669"/>
    <property type="project" value="UniProtKB-SubCell"/>
</dbReference>
<organism evidence="16 17">
    <name type="scientific">Artemia franciscana</name>
    <name type="common">Brine shrimp</name>
    <name type="synonym">Artemia sanfranciscana</name>
    <dbReference type="NCBI Taxonomy" id="6661"/>
    <lineage>
        <taxon>Eukaryota</taxon>
        <taxon>Metazoa</taxon>
        <taxon>Ecdysozoa</taxon>
        <taxon>Arthropoda</taxon>
        <taxon>Crustacea</taxon>
        <taxon>Branchiopoda</taxon>
        <taxon>Anostraca</taxon>
        <taxon>Artemiidae</taxon>
        <taxon>Artemia</taxon>
    </lineage>
</organism>
<dbReference type="Pfam" id="PF05826">
    <property type="entry name" value="Phospholip_A2_2"/>
    <property type="match status" value="1"/>
</dbReference>
<dbReference type="Gene3D" id="1.20.90.10">
    <property type="entry name" value="Phospholipase A2 domain"/>
    <property type="match status" value="1"/>
</dbReference>
<keyword evidence="7" id="KW-0378">Hydrolase</keyword>
<evidence type="ECO:0000256" key="11">
    <source>
        <dbReference type="ARBA" id="ARBA00023157"/>
    </source>
</evidence>
<dbReference type="CDD" id="cd04704">
    <property type="entry name" value="PLA2_bee_venom_like"/>
    <property type="match status" value="1"/>
</dbReference>
<keyword evidence="17" id="KW-1185">Reference proteome</keyword>
<dbReference type="InterPro" id="IPR033113">
    <property type="entry name" value="PLA2_histidine"/>
</dbReference>
<dbReference type="GO" id="GO:0004623">
    <property type="term" value="F:phospholipase A2 activity"/>
    <property type="evidence" value="ECO:0007669"/>
    <property type="project" value="UniProtKB-EC"/>
</dbReference>
<dbReference type="PANTHER" id="PTHR12253">
    <property type="entry name" value="RH14732P"/>
    <property type="match status" value="1"/>
</dbReference>
<dbReference type="InterPro" id="IPR036444">
    <property type="entry name" value="PLipase_A2_dom_sf"/>
</dbReference>
<evidence type="ECO:0000256" key="7">
    <source>
        <dbReference type="ARBA" id="ARBA00022801"/>
    </source>
</evidence>
<dbReference type="GO" id="GO:0046872">
    <property type="term" value="F:metal ion binding"/>
    <property type="evidence" value="ECO:0007669"/>
    <property type="project" value="UniProtKB-KW"/>
</dbReference>
<evidence type="ECO:0000256" key="4">
    <source>
        <dbReference type="ARBA" id="ARBA00021721"/>
    </source>
</evidence>
<dbReference type="GO" id="GO:0006644">
    <property type="term" value="P:phospholipid metabolic process"/>
    <property type="evidence" value="ECO:0007669"/>
    <property type="project" value="InterPro"/>
</dbReference>
<evidence type="ECO:0000313" key="16">
    <source>
        <dbReference type="EMBL" id="KAK2714552.1"/>
    </source>
</evidence>
<keyword evidence="10" id="KW-0443">Lipid metabolism</keyword>
<comment type="subcellular location">
    <subcellularLocation>
        <location evidence="2">Secreted</location>
    </subcellularLocation>
</comment>
<keyword evidence="9" id="KW-0442">Lipid degradation</keyword>
<sequence length="600" mass="68138">MKRLYTVFCILVLILTIYGSGVTDTSELTTKFSARLKRTDDPELWTHDLTTSTLSLEPVQNFSGSSGKSEAYSETVEYLNTGYNVPDAASDLNTSSEVKPNGELYSKSPASISEDMVTAKYEPYPVLLVNEPKIEIIPLADTGLVGSDLKINRLNKYSKKFVPFKKDVFKLAKNYDLKASKKRKNIAKRVKGFSKKLPFKKKSSMESKLEIDFDVSPQNDKIGEIEYPRPIISRFKTLRRRLSVRKRGNGALEANMSDENFTEESLTNVEEPSTLTDSLEDTDITETLEAVSESEERLKNSEDMNLKAPEADLPPSWNPKTEGTEKRPILSRVKNLKNKIPIRRKAQSKSDLIDLSPENRGVEENRIARLNVWWVRNFHINETVKPKAYYDEETIAVVGFDKALNSTACRLLEPVLKEEKEKALEDLSLAGVELKPSDFDTMLHMIAGCKNEGIPDDKWNTWTLLNGILPGTKWCGRGDVAKSYEELGPEADIDRCCRAHDHCPIKIKPFKRKYGLTNISLYTKSHCDCDGEFEMCLRATKNPLADVLANFYFNVLKIQCVAEREKSFENCLARSDCDAENIVKMQFRDPRRFIKKNQLS</sequence>
<evidence type="ECO:0000256" key="9">
    <source>
        <dbReference type="ARBA" id="ARBA00022963"/>
    </source>
</evidence>
<reference evidence="16" key="1">
    <citation type="submission" date="2023-07" db="EMBL/GenBank/DDBJ databases">
        <title>Chromosome-level genome assembly of Artemia franciscana.</title>
        <authorList>
            <person name="Jo E."/>
        </authorList>
    </citation>
    <scope>NUCLEOTIDE SEQUENCE</scope>
    <source>
        <tissue evidence="16">Whole body</tissue>
    </source>
</reference>
<dbReference type="AlphaFoldDB" id="A0AA88L2Y8"/>
<feature type="region of interest" description="Disordered" evidence="13">
    <location>
        <begin position="307"/>
        <end position="326"/>
    </location>
</feature>
<name>A0AA88L2Y8_ARTSF</name>
<evidence type="ECO:0000256" key="5">
    <source>
        <dbReference type="ARBA" id="ARBA00022525"/>
    </source>
</evidence>
<evidence type="ECO:0000256" key="10">
    <source>
        <dbReference type="ARBA" id="ARBA00023098"/>
    </source>
</evidence>
<dbReference type="EC" id="3.1.1.4" evidence="3"/>
<evidence type="ECO:0000256" key="14">
    <source>
        <dbReference type="SAM" id="SignalP"/>
    </source>
</evidence>
<evidence type="ECO:0000256" key="13">
    <source>
        <dbReference type="SAM" id="MobiDB-lite"/>
    </source>
</evidence>
<protein>
    <recommendedName>
        <fullName evidence="4">Phospholipase A2</fullName>
        <ecNumber evidence="3">3.1.1.4</ecNumber>
    </recommendedName>
    <alternativeName>
        <fullName evidence="12">Phosphatidylcholine 2-acylhydrolase</fullName>
    </alternativeName>
</protein>
<accession>A0AA88L2Y8</accession>
<keyword evidence="5" id="KW-0964">Secreted</keyword>
<evidence type="ECO:0000313" key="17">
    <source>
        <dbReference type="Proteomes" id="UP001187531"/>
    </source>
</evidence>
<evidence type="ECO:0000256" key="8">
    <source>
        <dbReference type="ARBA" id="ARBA00022837"/>
    </source>
</evidence>
<dbReference type="Proteomes" id="UP001187531">
    <property type="component" value="Unassembled WGS sequence"/>
</dbReference>
<dbReference type="GO" id="GO:0016042">
    <property type="term" value="P:lipid catabolic process"/>
    <property type="evidence" value="ECO:0007669"/>
    <property type="project" value="UniProtKB-KW"/>
</dbReference>
<dbReference type="GO" id="GO:0050482">
    <property type="term" value="P:arachidonate secretion"/>
    <property type="evidence" value="ECO:0007669"/>
    <property type="project" value="InterPro"/>
</dbReference>
<keyword evidence="8" id="KW-0106">Calcium</keyword>
<feature type="domain" description="Phospholipase A2-like central" evidence="15">
    <location>
        <begin position="468"/>
        <end position="563"/>
    </location>
</feature>
<comment type="cofactor">
    <cofactor evidence="1">
        <name>Ca(2+)</name>
        <dbReference type="ChEBI" id="CHEBI:29108"/>
    </cofactor>
</comment>